<evidence type="ECO:0000256" key="1">
    <source>
        <dbReference type="SAM" id="MobiDB-lite"/>
    </source>
</evidence>
<dbReference type="GO" id="GO:0006313">
    <property type="term" value="P:DNA transposition"/>
    <property type="evidence" value="ECO:0007669"/>
    <property type="project" value="InterPro"/>
</dbReference>
<feature type="domain" description="Transposase IS200-like" evidence="2">
    <location>
        <begin position="9"/>
        <end position="124"/>
    </location>
</feature>
<dbReference type="RefSeq" id="WP_123095114.1">
    <property type="nucleotide sequence ID" value="NZ_RIZG01000003.1"/>
</dbReference>
<feature type="compositionally biased region" description="Basic residues" evidence="1">
    <location>
        <begin position="220"/>
        <end position="233"/>
    </location>
</feature>
<dbReference type="OrthoDB" id="9814067at2"/>
<dbReference type="InterPro" id="IPR002686">
    <property type="entry name" value="Transposase_17"/>
</dbReference>
<dbReference type="InterPro" id="IPR036515">
    <property type="entry name" value="Transposase_17_sf"/>
</dbReference>
<dbReference type="EMBL" id="RIZG01000003">
    <property type="protein sequence ID" value="RNF51542.1"/>
    <property type="molecule type" value="Genomic_DNA"/>
</dbReference>
<dbReference type="AlphaFoldDB" id="A0A3M8Q6V4"/>
<dbReference type="GO" id="GO:0003677">
    <property type="term" value="F:DNA binding"/>
    <property type="evidence" value="ECO:0007669"/>
    <property type="project" value="InterPro"/>
</dbReference>
<proteinExistence type="predicted"/>
<protein>
    <submittedName>
        <fullName evidence="3">Transposase</fullName>
    </submittedName>
</protein>
<reference evidence="3 4" key="1">
    <citation type="journal article" date="2012" name="Int. J. Syst. Evol. Microbiol.">
        <title>Marinomonas hwangdonensis sp. nov., isolated from seawater.</title>
        <authorList>
            <person name="Jung Y.T."/>
            <person name="Oh T.K."/>
            <person name="Yoon J.H."/>
        </authorList>
    </citation>
    <scope>NUCLEOTIDE SEQUENCE [LARGE SCALE GENOMIC DNA]</scope>
    <source>
        <strain evidence="3 4">HDW-15</strain>
    </source>
</reference>
<dbReference type="Pfam" id="PF01797">
    <property type="entry name" value="Y1_Tnp"/>
    <property type="match status" value="1"/>
</dbReference>
<keyword evidence="4" id="KW-1185">Reference proteome</keyword>
<gene>
    <name evidence="3" type="ORF">EBI00_06500</name>
</gene>
<dbReference type="PANTHER" id="PTHR34322:SF2">
    <property type="entry name" value="TRANSPOSASE IS200-LIKE DOMAIN-CONTAINING PROTEIN"/>
    <property type="match status" value="1"/>
</dbReference>
<dbReference type="SMART" id="SM01321">
    <property type="entry name" value="Y1_Tnp"/>
    <property type="match status" value="1"/>
</dbReference>
<comment type="caution">
    <text evidence="3">The sequence shown here is derived from an EMBL/GenBank/DDBJ whole genome shotgun (WGS) entry which is preliminary data.</text>
</comment>
<dbReference type="PANTHER" id="PTHR34322">
    <property type="entry name" value="TRANSPOSASE, Y1_TNP DOMAIN-CONTAINING"/>
    <property type="match status" value="1"/>
</dbReference>
<dbReference type="Gene3D" id="3.30.70.1290">
    <property type="entry name" value="Transposase IS200-like"/>
    <property type="match status" value="1"/>
</dbReference>
<evidence type="ECO:0000313" key="4">
    <source>
        <dbReference type="Proteomes" id="UP000280507"/>
    </source>
</evidence>
<sequence>MARLPRLCPIGIPQHIIQRGNNRQVCFASEDDFIAYVHWLTEYAQEFDVKVHAWVLMTNHVHLLATPMTEGSISKMMQALGRRYVRYFNYTNQRTGTLWEGRFKSCVISAEEYFFICQRYIELNPVRANMVAHPADYKWSSYRFHAQESLDLQSGLWQPHELYLKLSFQQETRAKRYQDLFKYHIPEEELGRIRSATHSDMALGNDRFKEEIEKLTGRRVTPKKRGRKSSQMD</sequence>
<organism evidence="3 4">
    <name type="scientific">Marinomonas hwangdonensis</name>
    <dbReference type="NCBI Taxonomy" id="1053647"/>
    <lineage>
        <taxon>Bacteria</taxon>
        <taxon>Pseudomonadati</taxon>
        <taxon>Pseudomonadota</taxon>
        <taxon>Gammaproteobacteria</taxon>
        <taxon>Oceanospirillales</taxon>
        <taxon>Oceanospirillaceae</taxon>
        <taxon>Marinomonas</taxon>
    </lineage>
</organism>
<evidence type="ECO:0000313" key="3">
    <source>
        <dbReference type="EMBL" id="RNF51542.1"/>
    </source>
</evidence>
<dbReference type="GO" id="GO:0004803">
    <property type="term" value="F:transposase activity"/>
    <property type="evidence" value="ECO:0007669"/>
    <property type="project" value="InterPro"/>
</dbReference>
<evidence type="ECO:0000259" key="2">
    <source>
        <dbReference type="SMART" id="SM01321"/>
    </source>
</evidence>
<dbReference type="Proteomes" id="UP000280507">
    <property type="component" value="Unassembled WGS sequence"/>
</dbReference>
<name>A0A3M8Q6V4_9GAMM</name>
<accession>A0A3M8Q6V4</accession>
<dbReference type="SUPFAM" id="SSF143422">
    <property type="entry name" value="Transposase IS200-like"/>
    <property type="match status" value="1"/>
</dbReference>
<feature type="region of interest" description="Disordered" evidence="1">
    <location>
        <begin position="214"/>
        <end position="233"/>
    </location>
</feature>